<keyword evidence="4" id="KW-1185">Reference proteome</keyword>
<dbReference type="Proteomes" id="UP000077684">
    <property type="component" value="Unassembled WGS sequence"/>
</dbReference>
<dbReference type="PANTHER" id="PTHR45648">
    <property type="entry name" value="GDSL LIPASE/ACYLHYDROLASE FAMILY PROTEIN (AFU_ORTHOLOGUE AFUA_4G14700)"/>
    <property type="match status" value="1"/>
</dbReference>
<dbReference type="InterPro" id="IPR036514">
    <property type="entry name" value="SGNH_hydro_sf"/>
</dbReference>
<sequence length="378" mass="41394">MSTFRTFAIAAVTILTLVNALDVPASVFSTDDLKGADTRPIKNIYIFGDSYSDNCNGARLELNGIVNALFPFPNCVPAPIGRADNALAWPEYVANYRPDWDIKIYAHSGATCDAKQQNQGSVDIPGQLQLFQTRFKTQVTPAGLTDNPNTAVGVLFIGGNDLLLIQQKAWGKLPLLASSTGSNDDASMCIKKQIDAMHDLGFRRFVLFELPPVDQSETLGGTSDHAASTAALIQRRNTLSAQYSADLVKQWNDGSTISIFPTIKLLTPMVTLNPAYEFKNGQGKYCNLTCPDPYSYAWTDGLHLSFRAFQLMANAFVRFLDPEWKSGAIFSDVIAGQFSDGQVPSIDPQQMGGATRLSTRPYHLFLSSFLLMLLLLAR</sequence>
<evidence type="ECO:0000313" key="4">
    <source>
        <dbReference type="Proteomes" id="UP000077684"/>
    </source>
</evidence>
<evidence type="ECO:0000256" key="2">
    <source>
        <dbReference type="SAM" id="SignalP"/>
    </source>
</evidence>
<dbReference type="EMBL" id="LWDE02000155">
    <property type="protein sequence ID" value="KAE8252530.1"/>
    <property type="molecule type" value="Genomic_DNA"/>
</dbReference>
<name>A0A8X7SYP7_9BASI</name>
<dbReference type="InterPro" id="IPR051058">
    <property type="entry name" value="GDSL_Est/Lipase"/>
</dbReference>
<comment type="caution">
    <text evidence="3">The sequence shown here is derived from an EMBL/GenBank/DDBJ whole genome shotgun (WGS) entry which is preliminary data.</text>
</comment>
<dbReference type="InterPro" id="IPR001087">
    <property type="entry name" value="GDSL"/>
</dbReference>
<reference evidence="3" key="2">
    <citation type="journal article" date="2019" name="IMA Fungus">
        <title>Genome sequencing and comparison of five Tilletia species to identify candidate genes for the detection of regulated species infecting wheat.</title>
        <authorList>
            <person name="Nguyen H.D.T."/>
            <person name="Sultana T."/>
            <person name="Kesanakurti P."/>
            <person name="Hambleton S."/>
        </authorList>
    </citation>
    <scope>NUCLEOTIDE SEQUENCE</scope>
    <source>
        <strain evidence="3">DAOMC 236426</strain>
    </source>
</reference>
<feature type="signal peptide" evidence="2">
    <location>
        <begin position="1"/>
        <end position="20"/>
    </location>
</feature>
<keyword evidence="2" id="KW-0732">Signal</keyword>
<evidence type="ECO:0008006" key="5">
    <source>
        <dbReference type="Google" id="ProtNLM"/>
    </source>
</evidence>
<evidence type="ECO:0000313" key="3">
    <source>
        <dbReference type="EMBL" id="KAE8252530.1"/>
    </source>
</evidence>
<reference evidence="3" key="1">
    <citation type="submission" date="2016-04" db="EMBL/GenBank/DDBJ databases">
        <authorList>
            <person name="Nguyen H.D."/>
            <person name="Samba Siva P."/>
            <person name="Cullis J."/>
            <person name="Levesque C.A."/>
            <person name="Hambleton S."/>
        </authorList>
    </citation>
    <scope>NUCLEOTIDE SEQUENCE</scope>
    <source>
        <strain evidence="3">DAOMC 236426</strain>
    </source>
</reference>
<dbReference type="GO" id="GO:0016788">
    <property type="term" value="F:hydrolase activity, acting on ester bonds"/>
    <property type="evidence" value="ECO:0007669"/>
    <property type="project" value="InterPro"/>
</dbReference>
<gene>
    <name evidence="3" type="ORF">A4X06_0g2130</name>
</gene>
<accession>A0A8X7SYP7</accession>
<feature type="chain" id="PRO_5036449971" description="SGNH hydrolase-type esterase domain-containing protein" evidence="2">
    <location>
        <begin position="21"/>
        <end position="378"/>
    </location>
</feature>
<dbReference type="AlphaFoldDB" id="A0A8X7SYP7"/>
<dbReference type="Pfam" id="PF00657">
    <property type="entry name" value="Lipase_GDSL"/>
    <property type="match status" value="1"/>
</dbReference>
<protein>
    <recommendedName>
        <fullName evidence="5">SGNH hydrolase-type esterase domain-containing protein</fullName>
    </recommendedName>
</protein>
<keyword evidence="1" id="KW-0378">Hydrolase</keyword>
<organism evidence="3 4">
    <name type="scientific">Tilletia controversa</name>
    <name type="common">dwarf bunt fungus</name>
    <dbReference type="NCBI Taxonomy" id="13291"/>
    <lineage>
        <taxon>Eukaryota</taxon>
        <taxon>Fungi</taxon>
        <taxon>Dikarya</taxon>
        <taxon>Basidiomycota</taxon>
        <taxon>Ustilaginomycotina</taxon>
        <taxon>Exobasidiomycetes</taxon>
        <taxon>Tilletiales</taxon>
        <taxon>Tilletiaceae</taxon>
        <taxon>Tilletia</taxon>
    </lineage>
</organism>
<dbReference type="PANTHER" id="PTHR45648:SF22">
    <property type="entry name" value="GDSL LIPASE_ACYLHYDROLASE FAMILY PROTEIN (AFU_ORTHOLOGUE AFUA_4G14700)"/>
    <property type="match status" value="1"/>
</dbReference>
<proteinExistence type="predicted"/>
<evidence type="ECO:0000256" key="1">
    <source>
        <dbReference type="ARBA" id="ARBA00022801"/>
    </source>
</evidence>
<dbReference type="Gene3D" id="3.40.50.1110">
    <property type="entry name" value="SGNH hydrolase"/>
    <property type="match status" value="1"/>
</dbReference>
<dbReference type="SUPFAM" id="SSF52266">
    <property type="entry name" value="SGNH hydrolase"/>
    <property type="match status" value="1"/>
</dbReference>